<proteinExistence type="predicted"/>
<dbReference type="AlphaFoldDB" id="A0A183FWE3"/>
<keyword evidence="3" id="KW-1185">Reference proteome</keyword>
<protein>
    <submittedName>
        <fullName evidence="4">AMP-binding domain-containing protein</fullName>
    </submittedName>
</protein>
<gene>
    <name evidence="2" type="ORF">HPBE_LOCUS12747</name>
</gene>
<organism evidence="3 4">
    <name type="scientific">Heligmosomoides polygyrus</name>
    <name type="common">Parasitic roundworm</name>
    <dbReference type="NCBI Taxonomy" id="6339"/>
    <lineage>
        <taxon>Eukaryota</taxon>
        <taxon>Metazoa</taxon>
        <taxon>Ecdysozoa</taxon>
        <taxon>Nematoda</taxon>
        <taxon>Chromadorea</taxon>
        <taxon>Rhabditida</taxon>
        <taxon>Rhabditina</taxon>
        <taxon>Rhabditomorpha</taxon>
        <taxon>Strongyloidea</taxon>
        <taxon>Heligmosomidae</taxon>
        <taxon>Heligmosomoides</taxon>
    </lineage>
</organism>
<name>A0A183FWE3_HELPZ</name>
<reference evidence="4" key="2">
    <citation type="submission" date="2019-09" db="UniProtKB">
        <authorList>
            <consortium name="WormBaseParasite"/>
        </authorList>
    </citation>
    <scope>IDENTIFICATION</scope>
</reference>
<dbReference type="OrthoDB" id="5866377at2759"/>
<reference evidence="2 3" key="1">
    <citation type="submission" date="2018-11" db="EMBL/GenBank/DDBJ databases">
        <authorList>
            <consortium name="Pathogen Informatics"/>
        </authorList>
    </citation>
    <scope>NUCLEOTIDE SEQUENCE [LARGE SCALE GENOMIC DNA]</scope>
</reference>
<accession>A0A3P7Z0H2</accession>
<feature type="compositionally biased region" description="Basic and acidic residues" evidence="1">
    <location>
        <begin position="249"/>
        <end position="280"/>
    </location>
</feature>
<dbReference type="WBParaSite" id="HPBE_0001274601-mRNA-1">
    <property type="protein sequence ID" value="HPBE_0001274601-mRNA-1"/>
    <property type="gene ID" value="HPBE_0001274601"/>
</dbReference>
<evidence type="ECO:0000313" key="2">
    <source>
        <dbReference type="EMBL" id="VDO93440.1"/>
    </source>
</evidence>
<evidence type="ECO:0000313" key="4">
    <source>
        <dbReference type="WBParaSite" id="HPBE_0001274601-mRNA-1"/>
    </source>
</evidence>
<dbReference type="EMBL" id="UZAH01027621">
    <property type="protein sequence ID" value="VDO93440.1"/>
    <property type="molecule type" value="Genomic_DNA"/>
</dbReference>
<evidence type="ECO:0000313" key="3">
    <source>
        <dbReference type="Proteomes" id="UP000050761"/>
    </source>
</evidence>
<accession>A0A183FWE3</accession>
<sequence length="289" mass="32669">MDDYKAELLRGLQLIRTEVKEHAERYREKMKKYFDANQAVEASRNDWNRKAFQNCGRPEKESRGCVGLMKAQRWAEFDDPRGVVIGATSLEEAKRIKEYHRFLCCSKYARDMLLVFPSGDAEIIAWSPLVDAVGMWVAGGATIYLVAGPRPSADKAWAQVAEQARQQIDTYIRPEYRWKIVDKFPLATATVDWRAPCFALGFVEDAERVLSERQAHVFYAARAQQLETCLQMEPLPNKDHGVGIGLVDHSETKVGHGSGKKESARSVDDGDALRDRDMGSMHRPSGTVF</sequence>
<evidence type="ECO:0000256" key="1">
    <source>
        <dbReference type="SAM" id="MobiDB-lite"/>
    </source>
</evidence>
<feature type="region of interest" description="Disordered" evidence="1">
    <location>
        <begin position="249"/>
        <end position="289"/>
    </location>
</feature>
<dbReference type="Proteomes" id="UP000050761">
    <property type="component" value="Unassembled WGS sequence"/>
</dbReference>